<comment type="similarity">
    <text evidence="10">In the C-terminal section; belongs to the SecD/SecF family. SecF subfamily.</text>
</comment>
<dbReference type="NCBIfam" id="TIGR00916">
    <property type="entry name" value="2A0604s01"/>
    <property type="match status" value="2"/>
</dbReference>
<feature type="transmembrane region" description="Helical" evidence="12">
    <location>
        <begin position="398"/>
        <end position="419"/>
    </location>
</feature>
<dbReference type="SUPFAM" id="SSF82866">
    <property type="entry name" value="Multidrug efflux transporter AcrB transmembrane domain"/>
    <property type="match status" value="2"/>
</dbReference>
<dbReference type="GO" id="GO:0015450">
    <property type="term" value="F:protein-transporting ATPase activity"/>
    <property type="evidence" value="ECO:0007669"/>
    <property type="project" value="InterPro"/>
</dbReference>
<dbReference type="InterPro" id="IPR005791">
    <property type="entry name" value="SecD"/>
</dbReference>
<dbReference type="InterPro" id="IPR054384">
    <property type="entry name" value="SecDF_P1_head"/>
</dbReference>
<dbReference type="AlphaFoldDB" id="A0A109JVJ9"/>
<feature type="transmembrane region" description="Helical" evidence="12">
    <location>
        <begin position="501"/>
        <end position="524"/>
    </location>
</feature>
<evidence type="ECO:0000256" key="10">
    <source>
        <dbReference type="ARBA" id="ARBA00060856"/>
    </source>
</evidence>
<dbReference type="PANTHER" id="PTHR30081:SF1">
    <property type="entry name" value="PROTEIN TRANSLOCASE SUBUNIT SECD"/>
    <property type="match status" value="1"/>
</dbReference>
<dbReference type="FunFam" id="1.20.1640.10:FF:000024">
    <property type="entry name" value="Multifunctional fusion protein"/>
    <property type="match status" value="1"/>
</dbReference>
<evidence type="ECO:0000256" key="12">
    <source>
        <dbReference type="HAMAP-Rule" id="MF_01463"/>
    </source>
</evidence>
<feature type="domain" description="SecDF P1 head subdomain" evidence="16">
    <location>
        <begin position="238"/>
        <end position="351"/>
    </location>
</feature>
<dbReference type="Pfam" id="PF07549">
    <property type="entry name" value="Sec_GG"/>
    <property type="match status" value="1"/>
</dbReference>
<evidence type="ECO:0000256" key="13">
    <source>
        <dbReference type="HAMAP-Rule" id="MF_01464"/>
    </source>
</evidence>
<evidence type="ECO:0000259" key="16">
    <source>
        <dbReference type="Pfam" id="PF22599"/>
    </source>
</evidence>
<comment type="caution">
    <text evidence="12">Lacks conserved residue(s) required for the propagation of feature annotation.</text>
</comment>
<reference evidence="17 18" key="1">
    <citation type="submission" date="2015-11" db="EMBL/GenBank/DDBJ databases">
        <title>Draft Genome Sequence of the Strain BR 10423 (Rhizobium sp.) isolated from nodules of Mimosa pudica.</title>
        <authorList>
            <person name="Barauna A.C."/>
            <person name="Zilli J.E."/>
            <person name="Simoes-Araujo J.L."/>
            <person name="Reis V.M."/>
            <person name="James E.K."/>
            <person name="Reis F.B.Jr."/>
            <person name="Rouws L.F."/>
            <person name="Passos S.R."/>
            <person name="Gois S.R."/>
        </authorList>
    </citation>
    <scope>NUCLEOTIDE SEQUENCE [LARGE SCALE GENOMIC DNA]</scope>
    <source>
        <strain evidence="17 18">BR10423</strain>
    </source>
</reference>
<dbReference type="PANTHER" id="PTHR30081">
    <property type="entry name" value="PROTEIN-EXPORT MEMBRANE PROTEIN SEC"/>
    <property type="match status" value="1"/>
</dbReference>
<evidence type="ECO:0000256" key="9">
    <source>
        <dbReference type="ARBA" id="ARBA00059018"/>
    </source>
</evidence>
<feature type="domain" description="Protein export membrane protein SecD/SecF C-terminal" evidence="14">
    <location>
        <begin position="354"/>
        <end position="523"/>
    </location>
</feature>
<comment type="caution">
    <text evidence="17">The sequence shown here is derived from an EMBL/GenBank/DDBJ whole genome shotgun (WGS) entry which is preliminary data.</text>
</comment>
<dbReference type="EMBL" id="LNCD01000049">
    <property type="protein sequence ID" value="KWV55901.1"/>
    <property type="molecule type" value="Genomic_DNA"/>
</dbReference>
<evidence type="ECO:0000259" key="14">
    <source>
        <dbReference type="Pfam" id="PF02355"/>
    </source>
</evidence>
<dbReference type="InterPro" id="IPR022646">
    <property type="entry name" value="SecD/SecF_CS"/>
</dbReference>
<keyword evidence="7 12" id="KW-0811">Translocation</keyword>
<keyword evidence="5 12" id="KW-0653">Protein transport</keyword>
<comment type="subcellular location">
    <subcellularLocation>
        <location evidence="1 12">Cell membrane</location>
        <topology evidence="1 12">Multi-pass membrane protein</topology>
    </subcellularLocation>
</comment>
<feature type="transmembrane region" description="Helical" evidence="12">
    <location>
        <begin position="776"/>
        <end position="794"/>
    </location>
</feature>
<dbReference type="NCBIfam" id="TIGR01129">
    <property type="entry name" value="secD"/>
    <property type="match status" value="1"/>
</dbReference>
<evidence type="ECO:0000256" key="1">
    <source>
        <dbReference type="ARBA" id="ARBA00004651"/>
    </source>
</evidence>
<keyword evidence="2 12" id="KW-0813">Transport</keyword>
<evidence type="ECO:0000256" key="3">
    <source>
        <dbReference type="ARBA" id="ARBA00022475"/>
    </source>
</evidence>
<dbReference type="RefSeq" id="WP_062369574.1">
    <property type="nucleotide sequence ID" value="NZ_LNCD01000049.1"/>
</dbReference>
<dbReference type="Gene3D" id="1.20.1640.10">
    <property type="entry name" value="Multidrug efflux transporter AcrB transmembrane domain"/>
    <property type="match status" value="2"/>
</dbReference>
<dbReference type="Proteomes" id="UP000068164">
    <property type="component" value="Unassembled WGS sequence"/>
</dbReference>
<dbReference type="Pfam" id="PF22599">
    <property type="entry name" value="SecDF_P1_head"/>
    <property type="match status" value="1"/>
</dbReference>
<dbReference type="GO" id="GO:0005886">
    <property type="term" value="C:plasma membrane"/>
    <property type="evidence" value="ECO:0007669"/>
    <property type="project" value="UniProtKB-SubCell"/>
</dbReference>
<feature type="transmembrane region" description="Helical" evidence="12">
    <location>
        <begin position="697"/>
        <end position="718"/>
    </location>
</feature>
<gene>
    <name evidence="13" type="primary">secF</name>
    <name evidence="12" type="synonym">secD</name>
    <name evidence="17" type="ORF">AS026_36170</name>
</gene>
<protein>
    <recommendedName>
        <fullName evidence="12 13">Multifunctional fusion protein</fullName>
    </recommendedName>
    <domain>
        <recommendedName>
            <fullName evidence="12">Protein translocase subunit SecD</fullName>
        </recommendedName>
    </domain>
    <domain>
        <recommendedName>
            <fullName evidence="13">Protein-export membrane protein SecF</fullName>
        </recommendedName>
    </domain>
</protein>
<dbReference type="GO" id="GO:0006605">
    <property type="term" value="P:protein targeting"/>
    <property type="evidence" value="ECO:0007669"/>
    <property type="project" value="UniProtKB-UniRule"/>
</dbReference>
<feature type="transmembrane region" description="Helical" evidence="12">
    <location>
        <begin position="800"/>
        <end position="826"/>
    </location>
</feature>
<dbReference type="HAMAP" id="MF_01463_B">
    <property type="entry name" value="SecD_B"/>
    <property type="match status" value="1"/>
</dbReference>
<dbReference type="InterPro" id="IPR022645">
    <property type="entry name" value="SecD/SecF_bac"/>
</dbReference>
<feature type="transmembrane region" description="Helical" evidence="12">
    <location>
        <begin position="372"/>
        <end position="391"/>
    </location>
</feature>
<dbReference type="PRINTS" id="PR01755">
    <property type="entry name" value="SECFTRNLCASE"/>
</dbReference>
<feature type="transmembrane region" description="Helical" evidence="12">
    <location>
        <begin position="724"/>
        <end position="745"/>
    </location>
</feature>
<dbReference type="Pfam" id="PF21760">
    <property type="entry name" value="SecD_1st"/>
    <property type="match status" value="1"/>
</dbReference>
<dbReference type="NCBIfam" id="TIGR00966">
    <property type="entry name" value="transloc_SecF"/>
    <property type="match status" value="1"/>
</dbReference>
<evidence type="ECO:0000256" key="4">
    <source>
        <dbReference type="ARBA" id="ARBA00022692"/>
    </source>
</evidence>
<accession>A0A109JVJ9</accession>
<evidence type="ECO:0000256" key="6">
    <source>
        <dbReference type="ARBA" id="ARBA00022989"/>
    </source>
</evidence>
<dbReference type="Gene3D" id="3.30.1360.200">
    <property type="match status" value="1"/>
</dbReference>
<comment type="subunit">
    <text evidence="13">Forms a complex with SecD. Part of the essential Sec protein translocation apparatus which comprises SecA, SecYEG and auxiliary proteins SecDF-YajC and YidC.</text>
</comment>
<feature type="transmembrane region" description="Helical" evidence="12">
    <location>
        <begin position="465"/>
        <end position="489"/>
    </location>
</feature>
<feature type="domain" description="Protein export membrane protein SecD/SecF C-terminal" evidence="14">
    <location>
        <begin position="648"/>
        <end position="827"/>
    </location>
</feature>
<dbReference type="GO" id="GO:0043952">
    <property type="term" value="P:protein transport by the Sec complex"/>
    <property type="evidence" value="ECO:0007669"/>
    <property type="project" value="UniProtKB-UniRule"/>
</dbReference>
<comment type="function">
    <text evidence="9 12">Part of the Sec protein translocase complex. Interacts with the SecYEG preprotein conducting channel. SecDF uses the proton motive force (PMF) to complete protein translocation after the ATP-dependent function of SecA.</text>
</comment>
<keyword evidence="18" id="KW-1185">Reference proteome</keyword>
<dbReference type="InterPro" id="IPR055344">
    <property type="entry name" value="SecD_SecF_C_bact"/>
</dbReference>
<comment type="similarity">
    <text evidence="13">Belongs to the SecD/SecF family. SecF subfamily.</text>
</comment>
<feature type="transmembrane region" description="Helical" evidence="12">
    <location>
        <begin position="425"/>
        <end position="444"/>
    </location>
</feature>
<name>A0A109JVJ9_9HYPH</name>
<dbReference type="InterPro" id="IPR022813">
    <property type="entry name" value="SecD/SecF_arch_bac"/>
</dbReference>
<feature type="domain" description="Protein translocase subunit SecDF P1" evidence="15">
    <location>
        <begin position="163"/>
        <end position="220"/>
    </location>
</feature>
<evidence type="ECO:0000313" key="17">
    <source>
        <dbReference type="EMBL" id="KWV55901.1"/>
    </source>
</evidence>
<dbReference type="GO" id="GO:0065002">
    <property type="term" value="P:intracellular protein transmembrane transport"/>
    <property type="evidence" value="ECO:0007669"/>
    <property type="project" value="UniProtKB-UniRule"/>
</dbReference>
<dbReference type="InterPro" id="IPR048631">
    <property type="entry name" value="SecD_1st"/>
</dbReference>
<comment type="similarity">
    <text evidence="12">Belongs to the SecD/SecF family. SecD subfamily.</text>
</comment>
<dbReference type="NCBIfam" id="NF009583">
    <property type="entry name" value="PRK13024.1-3"/>
    <property type="match status" value="1"/>
</dbReference>
<dbReference type="NCBIfam" id="NF011315">
    <property type="entry name" value="PRK14726.1"/>
    <property type="match status" value="1"/>
</dbReference>
<comment type="subunit">
    <text evidence="12">Forms a complex with SecF. Part of the essential Sec protein translocation apparatus which comprises SecA, SecYEG and auxiliary proteins SecDF-YajC and YidC.</text>
</comment>
<evidence type="ECO:0000256" key="7">
    <source>
        <dbReference type="ARBA" id="ARBA00023010"/>
    </source>
</evidence>
<dbReference type="InterPro" id="IPR048634">
    <property type="entry name" value="SecD_SecF_C"/>
</dbReference>
<evidence type="ECO:0000256" key="8">
    <source>
        <dbReference type="ARBA" id="ARBA00023136"/>
    </source>
</evidence>
<evidence type="ECO:0000256" key="5">
    <source>
        <dbReference type="ARBA" id="ARBA00022927"/>
    </source>
</evidence>
<evidence type="ECO:0000259" key="15">
    <source>
        <dbReference type="Pfam" id="PF21760"/>
    </source>
</evidence>
<dbReference type="InterPro" id="IPR005665">
    <property type="entry name" value="SecF_bac"/>
</dbReference>
<dbReference type="FunFam" id="1.20.1640.10:FF:000004">
    <property type="entry name" value="Protein translocase subunit SecD"/>
    <property type="match status" value="1"/>
</dbReference>
<keyword evidence="8 12" id="KW-0472">Membrane</keyword>
<dbReference type="Gene3D" id="3.30.70.3400">
    <property type="match status" value="1"/>
</dbReference>
<evidence type="ECO:0000313" key="18">
    <source>
        <dbReference type="Proteomes" id="UP000068164"/>
    </source>
</evidence>
<proteinExistence type="inferred from homology"/>
<evidence type="ECO:0000256" key="2">
    <source>
        <dbReference type="ARBA" id="ARBA00022448"/>
    </source>
</evidence>
<dbReference type="HAMAP" id="MF_01464_B">
    <property type="entry name" value="SecF_B"/>
    <property type="match status" value="1"/>
</dbReference>
<dbReference type="Pfam" id="PF02355">
    <property type="entry name" value="SecD_SecF_C"/>
    <property type="match status" value="2"/>
</dbReference>
<sequence>MHRFSRLKAVLIWVLVVVAVILAAPNLLSEGQRSRLPLWLAHSHIVPGPDVQGGSHLLFQIERADIVKHQLERTVADVRGKLREANIRYTGLTGNDQEITVKITAASQVDAAVNALSALTVSTKSGWFGGSVQNVSLQKGNDGQLTLRISNASIDQGIAAARTQSIEVVERRIAGIGISSFSVRGDGRDRIDVKALGSVDVERLKNILSEPAQLSVRLIDESMSGQEALAGRWPATSEVLYSLDDPPVPYLVDRTDFVTGNNLVDVQAVADANTDSVAISYKLDAEGTERLAQKTRQNIGRHLAILFDDQVMAAPLINAPILDGTGKVPVSFSEDGARDLALILRSGALPATLTTVEERTVSPILGAESKRAGLIAGFVAAILVTGLMFAFYRKLGIIAGISLVLNLLLILAVLSVIGATLTLPGLAGIVLIIGMAVDANVLVYERIREEAKAGHSFADAIDNGFSRAFMTILDANVTIVIAAVILYYLGSDTVRGFAVTLAAGILTTVFTTFTLTRWIVVTWLHRKHPRHLPRDVQTGIFDRANIRFMGIRRYTFTVSAVLSILAMVGFATVGANLGVDFAGGSLVEVKAKQGAADRDDIRARLGDLNIGAIEARRLSDPSTALVRIQAQGGGENAEQSAMTLLRDELSDDYEIRRVEVVGPAVSGELTRAATLGILGSLAIILLYIWLRFEWQFAIGAIIATLHDIILTLGLFVLTGMEFNLTSVAALLTIVGYSLNDTVVVYDRMRENLKRYRKMPMPILIDASINQTLSRTVLTAATTLLALLALCLFGGDVIRPFAFVMLFGVAIGTFSSIYIAAPVLIAFKLRPDAIDNDQNKKVAEPDTNPGNPAV</sequence>
<feature type="transmembrane region" description="Helical" evidence="12">
    <location>
        <begin position="554"/>
        <end position="575"/>
    </location>
</feature>
<feature type="transmembrane region" description="Helical" evidence="12">
    <location>
        <begin position="672"/>
        <end position="690"/>
    </location>
</feature>
<organism evidence="17 18">
    <name type="scientific">Rhizobium altiplani</name>
    <dbReference type="NCBI Taxonomy" id="1864509"/>
    <lineage>
        <taxon>Bacteria</taxon>
        <taxon>Pseudomonadati</taxon>
        <taxon>Pseudomonadota</taxon>
        <taxon>Alphaproteobacteria</taxon>
        <taxon>Hyphomicrobiales</taxon>
        <taxon>Rhizobiaceae</taxon>
        <taxon>Rhizobium/Agrobacterium group</taxon>
        <taxon>Rhizobium</taxon>
    </lineage>
</organism>
<comment type="similarity">
    <text evidence="11">In the N-terminal section; belongs to the SecD/SecF family. SecD subfamily.</text>
</comment>
<evidence type="ECO:0000256" key="11">
    <source>
        <dbReference type="ARBA" id="ARBA00061053"/>
    </source>
</evidence>
<keyword evidence="3 12" id="KW-1003">Cell membrane</keyword>
<keyword evidence="6 12" id="KW-1133">Transmembrane helix</keyword>
<keyword evidence="4 12" id="KW-0812">Transmembrane</keyword>
<dbReference type="OrthoDB" id="9805019at2"/>